<comment type="caution">
    <text evidence="1">The sequence shown here is derived from an EMBL/GenBank/DDBJ whole genome shotgun (WGS) entry which is preliminary data.</text>
</comment>
<gene>
    <name evidence="1" type="ORF">B8V81_2427</name>
</gene>
<reference evidence="1 2" key="1">
    <citation type="submission" date="2017-05" db="EMBL/GenBank/DDBJ databases">
        <title>Functional genome analysis of Paenibacillus pasadenensis strain R16: insights on endophytic life style and antifungal activity.</title>
        <authorList>
            <person name="Passera A."/>
            <person name="Marcolungo L."/>
            <person name="Casati P."/>
            <person name="Brasca M."/>
            <person name="Quaglino F."/>
            <person name="Delledonne M."/>
        </authorList>
    </citation>
    <scope>NUCLEOTIDE SEQUENCE [LARGE SCALE GENOMIC DNA]</scope>
    <source>
        <strain evidence="1 2">R16</strain>
    </source>
</reference>
<dbReference type="Proteomes" id="UP000234789">
    <property type="component" value="Unassembled WGS sequence"/>
</dbReference>
<protein>
    <submittedName>
        <fullName evidence="1">Uncharacterized protein</fullName>
    </submittedName>
</protein>
<keyword evidence="2" id="KW-1185">Reference proteome</keyword>
<proteinExistence type="predicted"/>
<sequence>MNGYSFRFLASKRPQADKEGNGSKKSLYYADVLLYQTFALIE</sequence>
<evidence type="ECO:0000313" key="2">
    <source>
        <dbReference type="Proteomes" id="UP000234789"/>
    </source>
</evidence>
<dbReference type="EMBL" id="NFEZ01000004">
    <property type="protein sequence ID" value="PLT43996.1"/>
    <property type="molecule type" value="Genomic_DNA"/>
</dbReference>
<organism evidence="1 2">
    <name type="scientific">Paenibacillus pasadenensis</name>
    <dbReference type="NCBI Taxonomy" id="217090"/>
    <lineage>
        <taxon>Bacteria</taxon>
        <taxon>Bacillati</taxon>
        <taxon>Bacillota</taxon>
        <taxon>Bacilli</taxon>
        <taxon>Bacillales</taxon>
        <taxon>Paenibacillaceae</taxon>
        <taxon>Paenibacillus</taxon>
    </lineage>
</organism>
<name>A0A2N5N0Z1_9BACL</name>
<dbReference type="AlphaFoldDB" id="A0A2N5N0Z1"/>
<accession>A0A2N5N0Z1</accession>
<evidence type="ECO:0000313" key="1">
    <source>
        <dbReference type="EMBL" id="PLT43996.1"/>
    </source>
</evidence>